<dbReference type="OrthoDB" id="46571at2"/>
<dbReference type="GO" id="GO:0005737">
    <property type="term" value="C:cytoplasm"/>
    <property type="evidence" value="ECO:0007669"/>
    <property type="project" value="UniProtKB-SubCell"/>
</dbReference>
<dbReference type="STRING" id="573058.SAMN00017477_0296"/>
<dbReference type="EMBL" id="FWWR01000009">
    <property type="protein sequence ID" value="SMB80918.1"/>
    <property type="molecule type" value="Genomic_DNA"/>
</dbReference>
<evidence type="ECO:0000256" key="2">
    <source>
        <dbReference type="ARBA" id="ARBA00022759"/>
    </source>
</evidence>
<evidence type="ECO:0000259" key="5">
    <source>
        <dbReference type="Pfam" id="PF00636"/>
    </source>
</evidence>
<dbReference type="PANTHER" id="PTHR34276">
    <property type="entry name" value="MINI-RIBONUCLEASE 3"/>
    <property type="match status" value="1"/>
</dbReference>
<dbReference type="GO" id="GO:0006364">
    <property type="term" value="P:rRNA processing"/>
    <property type="evidence" value="ECO:0007669"/>
    <property type="project" value="UniProtKB-UniRule"/>
</dbReference>
<sequence>MEKSLKFLKISKGYDESSIKELSPLALAFLGDSVYELLVRTTILNKNKNPKKLHIETINYVKASSQATSIENILESLTEEETAVFKRGRNAKSHTVPKNQSISDYRNATGLECLFGYLYLLDRSDRILELFEMITESRGRI</sequence>
<proteinExistence type="inferred from homology"/>
<keyword evidence="4" id="KW-0690">Ribosome biogenesis</keyword>
<evidence type="ECO:0000313" key="7">
    <source>
        <dbReference type="Proteomes" id="UP000192368"/>
    </source>
</evidence>
<comment type="cofactor">
    <cofactor evidence="4">
        <name>Mg(2+)</name>
        <dbReference type="ChEBI" id="CHEBI:18420"/>
    </cofactor>
</comment>
<evidence type="ECO:0000256" key="4">
    <source>
        <dbReference type="HAMAP-Rule" id="MF_01468"/>
    </source>
</evidence>
<comment type="function">
    <text evidence="4">Involved in correct processing of both the 5' and 3' ends of 23S rRNA precursor. Processes 30S rRNA precursor transcript even in absence of ribonuclease 3 (Rnc); Rnc processes 30S rRNA into smaller rRNA precursors.</text>
</comment>
<dbReference type="InterPro" id="IPR008226">
    <property type="entry name" value="Mini3_fam"/>
</dbReference>
<evidence type="ECO:0000256" key="1">
    <source>
        <dbReference type="ARBA" id="ARBA00022722"/>
    </source>
</evidence>
<keyword evidence="4" id="KW-0694">RNA-binding</keyword>
<dbReference type="PANTHER" id="PTHR34276:SF1">
    <property type="entry name" value="MINI-RIBONUCLEASE 3"/>
    <property type="match status" value="1"/>
</dbReference>
<keyword evidence="4" id="KW-0963">Cytoplasm</keyword>
<dbReference type="Pfam" id="PF00636">
    <property type="entry name" value="Ribonuclease_3"/>
    <property type="match status" value="1"/>
</dbReference>
<keyword evidence="2 4" id="KW-0255">Endonuclease</keyword>
<dbReference type="SUPFAM" id="SSF69065">
    <property type="entry name" value="RNase III domain-like"/>
    <property type="match status" value="1"/>
</dbReference>
<dbReference type="GO" id="GO:0019843">
    <property type="term" value="F:rRNA binding"/>
    <property type="evidence" value="ECO:0007669"/>
    <property type="project" value="UniProtKB-UniRule"/>
</dbReference>
<dbReference type="AlphaFoldDB" id="A0A1W1UII5"/>
<dbReference type="GO" id="GO:0004525">
    <property type="term" value="F:ribonuclease III activity"/>
    <property type="evidence" value="ECO:0007669"/>
    <property type="project" value="InterPro"/>
</dbReference>
<dbReference type="RefSeq" id="WP_084229998.1">
    <property type="nucleotide sequence ID" value="NZ_FWWR01000009.1"/>
</dbReference>
<keyword evidence="4" id="KW-0460">Magnesium</keyword>
<accession>A0A1W1UII5</accession>
<dbReference type="EC" id="3.1.26.-" evidence="4"/>
<keyword evidence="7" id="KW-1185">Reference proteome</keyword>
<comment type="subunit">
    <text evidence="4">Homodimer.</text>
</comment>
<evidence type="ECO:0000313" key="6">
    <source>
        <dbReference type="EMBL" id="SMB80918.1"/>
    </source>
</evidence>
<organism evidence="6 7">
    <name type="scientific">Peptoniphilus asaccharolyticus DSM 20463</name>
    <dbReference type="NCBI Taxonomy" id="573058"/>
    <lineage>
        <taxon>Bacteria</taxon>
        <taxon>Bacillati</taxon>
        <taxon>Bacillota</taxon>
        <taxon>Tissierellia</taxon>
        <taxon>Tissierellales</taxon>
        <taxon>Peptoniphilaceae</taxon>
        <taxon>Peptoniphilus</taxon>
    </lineage>
</organism>
<evidence type="ECO:0000256" key="3">
    <source>
        <dbReference type="ARBA" id="ARBA00022801"/>
    </source>
</evidence>
<dbReference type="Gene3D" id="1.10.1520.10">
    <property type="entry name" value="Ribonuclease III domain"/>
    <property type="match status" value="1"/>
</dbReference>
<comment type="similarity">
    <text evidence="4">Belongs to the MrnC RNase family.</text>
</comment>
<keyword evidence="4" id="KW-0698">rRNA processing</keyword>
<feature type="domain" description="RNase III" evidence="5">
    <location>
        <begin position="26"/>
        <end position="120"/>
    </location>
</feature>
<reference evidence="7" key="1">
    <citation type="submission" date="2017-04" db="EMBL/GenBank/DDBJ databases">
        <authorList>
            <person name="Varghese N."/>
            <person name="Submissions S."/>
        </authorList>
    </citation>
    <scope>NUCLEOTIDE SEQUENCE [LARGE SCALE GENOMIC DNA]</scope>
    <source>
        <strain evidence="7">DSM 20463</strain>
    </source>
</reference>
<keyword evidence="3 4" id="KW-0378">Hydrolase</keyword>
<gene>
    <name evidence="4" type="primary">mrnC</name>
    <name evidence="6" type="ORF">SAMN00017477_0296</name>
</gene>
<keyword evidence="4" id="KW-0699">rRNA-binding</keyword>
<dbReference type="PIRSF" id="PIRSF005520">
    <property type="entry name" value="UCP005520"/>
    <property type="match status" value="1"/>
</dbReference>
<keyword evidence="1 4" id="KW-0540">Nuclease</keyword>
<dbReference type="HAMAP" id="MF_01468">
    <property type="entry name" value="RNase_Mini_III"/>
    <property type="match status" value="1"/>
</dbReference>
<dbReference type="Proteomes" id="UP000192368">
    <property type="component" value="Unassembled WGS sequence"/>
</dbReference>
<protein>
    <recommendedName>
        <fullName evidence="4">Mini-ribonuclease 3</fullName>
        <shortName evidence="4">Mini-3</shortName>
        <shortName evidence="4">Mini-RNase 3</shortName>
        <ecNumber evidence="4">3.1.26.-</ecNumber>
    </recommendedName>
    <alternativeName>
        <fullName evidence="4">Mini-RNase III</fullName>
        <shortName evidence="4">Mini-III</shortName>
    </alternativeName>
</protein>
<dbReference type="InterPro" id="IPR036389">
    <property type="entry name" value="RNase_III_sf"/>
</dbReference>
<dbReference type="InterPro" id="IPR000999">
    <property type="entry name" value="RNase_III_dom"/>
</dbReference>
<comment type="subcellular location">
    <subcellularLocation>
        <location evidence="4">Cytoplasm</location>
    </subcellularLocation>
</comment>
<name>A0A1W1UII5_PEPAS</name>
<feature type="active site" evidence="4">
    <location>
        <position position="32"/>
    </location>
</feature>